<organism evidence="2">
    <name type="scientific">freshwater metagenome</name>
    <dbReference type="NCBI Taxonomy" id="449393"/>
    <lineage>
        <taxon>unclassified sequences</taxon>
        <taxon>metagenomes</taxon>
        <taxon>ecological metagenomes</taxon>
    </lineage>
</organism>
<gene>
    <name evidence="2" type="ORF">UFOPK4237_00562</name>
</gene>
<evidence type="ECO:0000256" key="1">
    <source>
        <dbReference type="SAM" id="Phobius"/>
    </source>
</evidence>
<keyword evidence="1" id="KW-1133">Transmembrane helix</keyword>
<name>A0A6J7S6Y3_9ZZZZ</name>
<sequence length="54" mass="5403">MPPQEAFARLAPCDSATSVSSAAGIPALRTAGVVTGFVGLIAIILGVIFAESEE</sequence>
<accession>A0A6J7S6Y3</accession>
<reference evidence="2" key="1">
    <citation type="submission" date="2020-05" db="EMBL/GenBank/DDBJ databases">
        <authorList>
            <person name="Chiriac C."/>
            <person name="Salcher M."/>
            <person name="Ghai R."/>
            <person name="Kavagutti S V."/>
        </authorList>
    </citation>
    <scope>NUCLEOTIDE SEQUENCE</scope>
</reference>
<dbReference type="EMBL" id="CAFBPZ010000025">
    <property type="protein sequence ID" value="CAB5037025.1"/>
    <property type="molecule type" value="Genomic_DNA"/>
</dbReference>
<evidence type="ECO:0000313" key="2">
    <source>
        <dbReference type="EMBL" id="CAB5037025.1"/>
    </source>
</evidence>
<feature type="transmembrane region" description="Helical" evidence="1">
    <location>
        <begin position="27"/>
        <end position="50"/>
    </location>
</feature>
<keyword evidence="1" id="KW-0812">Transmembrane</keyword>
<protein>
    <submittedName>
        <fullName evidence="2">Unannotated protein</fullName>
    </submittedName>
</protein>
<proteinExistence type="predicted"/>
<keyword evidence="1" id="KW-0472">Membrane</keyword>
<dbReference type="AlphaFoldDB" id="A0A6J7S6Y3"/>